<reference evidence="3 4" key="1">
    <citation type="submission" date="2016-11" db="EMBL/GenBank/DDBJ databases">
        <authorList>
            <person name="Jaros S."/>
            <person name="Januszkiewicz K."/>
            <person name="Wedrychowicz H."/>
        </authorList>
    </citation>
    <scope>NUCLEOTIDE SEQUENCE [LARGE SCALE GENOMIC DNA]</scope>
    <source>
        <strain evidence="3 4">DSM 21986</strain>
    </source>
</reference>
<dbReference type="AlphaFoldDB" id="A0A1M5ES38"/>
<dbReference type="Pfam" id="PF08327">
    <property type="entry name" value="AHSA1"/>
    <property type="match status" value="1"/>
</dbReference>
<dbReference type="RefSeq" id="WP_084088266.1">
    <property type="nucleotide sequence ID" value="NZ_FQUS01000013.1"/>
</dbReference>
<name>A0A1M5ES38_9BACT</name>
<dbReference type="STRING" id="1194090.SAMN05443144_113143"/>
<keyword evidence="4" id="KW-1185">Reference proteome</keyword>
<dbReference type="Gene3D" id="3.30.530.20">
    <property type="match status" value="1"/>
</dbReference>
<evidence type="ECO:0000256" key="1">
    <source>
        <dbReference type="ARBA" id="ARBA00006817"/>
    </source>
</evidence>
<dbReference type="SUPFAM" id="SSF55961">
    <property type="entry name" value="Bet v1-like"/>
    <property type="match status" value="1"/>
</dbReference>
<evidence type="ECO:0000313" key="4">
    <source>
        <dbReference type="Proteomes" id="UP000184041"/>
    </source>
</evidence>
<accession>A0A1M5ES38</accession>
<dbReference type="InterPro" id="IPR013538">
    <property type="entry name" value="ASHA1/2-like_C"/>
</dbReference>
<sequence length="164" mass="18965">MKYIVLCILVLITINAKSQPDMLSDKILEKERVIDAEITQLWNVLTNPSHIGQWLGIKTESEWKKGSPILFKFSWNEKDFIDKGVILAFEENKKFSYSYWSSLSGLPDVEENYSKITFDLQPDGNSTKLLLTHTHFATETMYEHSDKNWEESLDTIKQLAESGK</sequence>
<evidence type="ECO:0000259" key="2">
    <source>
        <dbReference type="Pfam" id="PF08327"/>
    </source>
</evidence>
<proteinExistence type="inferred from homology"/>
<comment type="similarity">
    <text evidence="1">Belongs to the AHA1 family.</text>
</comment>
<dbReference type="EMBL" id="FQUS01000013">
    <property type="protein sequence ID" value="SHF81832.1"/>
    <property type="molecule type" value="Genomic_DNA"/>
</dbReference>
<organism evidence="3 4">
    <name type="scientific">Fodinibius roseus</name>
    <dbReference type="NCBI Taxonomy" id="1194090"/>
    <lineage>
        <taxon>Bacteria</taxon>
        <taxon>Pseudomonadati</taxon>
        <taxon>Balneolota</taxon>
        <taxon>Balneolia</taxon>
        <taxon>Balneolales</taxon>
        <taxon>Balneolaceae</taxon>
        <taxon>Fodinibius</taxon>
    </lineage>
</organism>
<protein>
    <submittedName>
        <fullName evidence="3">Uncharacterized conserved protein YndB, AHSA1/START domain</fullName>
    </submittedName>
</protein>
<feature type="domain" description="Activator of Hsp90 ATPase homologue 1/2-like C-terminal" evidence="2">
    <location>
        <begin position="35"/>
        <end position="161"/>
    </location>
</feature>
<dbReference type="Proteomes" id="UP000184041">
    <property type="component" value="Unassembled WGS sequence"/>
</dbReference>
<gene>
    <name evidence="3" type="ORF">SAMN05443144_113143</name>
</gene>
<dbReference type="InterPro" id="IPR023393">
    <property type="entry name" value="START-like_dom_sf"/>
</dbReference>
<evidence type="ECO:0000313" key="3">
    <source>
        <dbReference type="EMBL" id="SHF81832.1"/>
    </source>
</evidence>
<dbReference type="CDD" id="cd07814">
    <property type="entry name" value="SRPBCC_CalC_Aha1-like"/>
    <property type="match status" value="1"/>
</dbReference>